<dbReference type="Proteomes" id="UP001159428">
    <property type="component" value="Unassembled WGS sequence"/>
</dbReference>
<proteinExistence type="predicted"/>
<reference evidence="2 3" key="1">
    <citation type="submission" date="2022-05" db="EMBL/GenBank/DDBJ databases">
        <authorList>
            <consortium name="Genoscope - CEA"/>
            <person name="William W."/>
        </authorList>
    </citation>
    <scope>NUCLEOTIDE SEQUENCE [LARGE SCALE GENOMIC DNA]</scope>
</reference>
<dbReference type="AlphaFoldDB" id="A0AAU9XXU5"/>
<evidence type="ECO:0000313" key="2">
    <source>
        <dbReference type="EMBL" id="CAH3161071.1"/>
    </source>
</evidence>
<keyword evidence="3" id="KW-1185">Reference proteome</keyword>
<protein>
    <submittedName>
        <fullName evidence="2">Uncharacterized protein</fullName>
    </submittedName>
</protein>
<evidence type="ECO:0000256" key="1">
    <source>
        <dbReference type="SAM" id="MobiDB-lite"/>
    </source>
</evidence>
<gene>
    <name evidence="2" type="ORF">PMEA_00032700</name>
</gene>
<dbReference type="SUPFAM" id="SSF48452">
    <property type="entry name" value="TPR-like"/>
    <property type="match status" value="1"/>
</dbReference>
<evidence type="ECO:0000313" key="3">
    <source>
        <dbReference type="Proteomes" id="UP001159428"/>
    </source>
</evidence>
<feature type="compositionally biased region" description="Basic and acidic residues" evidence="1">
    <location>
        <begin position="93"/>
        <end position="104"/>
    </location>
</feature>
<dbReference type="Gene3D" id="1.25.40.10">
    <property type="entry name" value="Tetratricopeptide repeat domain"/>
    <property type="match status" value="1"/>
</dbReference>
<organism evidence="2 3">
    <name type="scientific">Pocillopora meandrina</name>
    <dbReference type="NCBI Taxonomy" id="46732"/>
    <lineage>
        <taxon>Eukaryota</taxon>
        <taxon>Metazoa</taxon>
        <taxon>Cnidaria</taxon>
        <taxon>Anthozoa</taxon>
        <taxon>Hexacorallia</taxon>
        <taxon>Scleractinia</taxon>
        <taxon>Astrocoeniina</taxon>
        <taxon>Pocilloporidae</taxon>
        <taxon>Pocillopora</taxon>
    </lineage>
</organism>
<dbReference type="EMBL" id="CALNXJ010000078">
    <property type="protein sequence ID" value="CAH3161071.1"/>
    <property type="molecule type" value="Genomic_DNA"/>
</dbReference>
<dbReference type="InterPro" id="IPR011990">
    <property type="entry name" value="TPR-like_helical_dom_sf"/>
</dbReference>
<feature type="region of interest" description="Disordered" evidence="1">
    <location>
        <begin position="85"/>
        <end position="104"/>
    </location>
</feature>
<sequence>MKLATGMEKKVKECQEKALTIARQLGDKKVQGMSNRNLGTAFHSLGECQKAKHYQEKALAFAIQIGDTKEKKQATGKEKVGVTGASELLITSDTRERERQTTNN</sequence>
<accession>A0AAU9XXU5</accession>
<dbReference type="Pfam" id="PF13424">
    <property type="entry name" value="TPR_12"/>
    <property type="match status" value="1"/>
</dbReference>
<feature type="non-terminal residue" evidence="2">
    <location>
        <position position="104"/>
    </location>
</feature>
<comment type="caution">
    <text evidence="2">The sequence shown here is derived from an EMBL/GenBank/DDBJ whole genome shotgun (WGS) entry which is preliminary data.</text>
</comment>
<name>A0AAU9XXU5_9CNID</name>